<comment type="caution">
    <text evidence="10">The sequence shown here is derived from an EMBL/GenBank/DDBJ whole genome shotgun (WGS) entry which is preliminary data.</text>
</comment>
<organism evidence="10 11">
    <name type="scientific">Trifolium pratense</name>
    <name type="common">Red clover</name>
    <dbReference type="NCBI Taxonomy" id="57577"/>
    <lineage>
        <taxon>Eukaryota</taxon>
        <taxon>Viridiplantae</taxon>
        <taxon>Streptophyta</taxon>
        <taxon>Embryophyta</taxon>
        <taxon>Tracheophyta</taxon>
        <taxon>Spermatophyta</taxon>
        <taxon>Magnoliopsida</taxon>
        <taxon>eudicotyledons</taxon>
        <taxon>Gunneridae</taxon>
        <taxon>Pentapetalae</taxon>
        <taxon>rosids</taxon>
        <taxon>fabids</taxon>
        <taxon>Fabales</taxon>
        <taxon>Fabaceae</taxon>
        <taxon>Papilionoideae</taxon>
        <taxon>50 kb inversion clade</taxon>
        <taxon>NPAAA clade</taxon>
        <taxon>Hologalegina</taxon>
        <taxon>IRL clade</taxon>
        <taxon>Trifolieae</taxon>
        <taxon>Trifolium</taxon>
    </lineage>
</organism>
<keyword evidence="8" id="KW-0175">Coiled coil</keyword>
<evidence type="ECO:0000256" key="6">
    <source>
        <dbReference type="ARBA" id="ARBA00023242"/>
    </source>
</evidence>
<keyword evidence="4" id="KW-0963">Cytoplasm</keyword>
<evidence type="ECO:0000256" key="4">
    <source>
        <dbReference type="ARBA" id="ARBA00022490"/>
    </source>
</evidence>
<keyword evidence="5" id="KW-0143">Chaperone</keyword>
<reference evidence="10 11" key="1">
    <citation type="journal article" date="2014" name="Am. J. Bot.">
        <title>Genome assembly and annotation for red clover (Trifolium pratense; Fabaceae).</title>
        <authorList>
            <person name="Istvanek J."/>
            <person name="Jaros M."/>
            <person name="Krenek A."/>
            <person name="Repkova J."/>
        </authorList>
    </citation>
    <scope>NUCLEOTIDE SEQUENCE [LARGE SCALE GENOMIC DNA]</scope>
    <source>
        <strain evidence="11">cv. Tatra</strain>
        <tissue evidence="10">Young leaves</tissue>
    </source>
</reference>
<protein>
    <submittedName>
        <fullName evidence="10">Nucleosome assembly protein 1-like 1-like</fullName>
    </submittedName>
</protein>
<dbReference type="PANTHER" id="PTHR11875">
    <property type="entry name" value="TESTIS-SPECIFIC Y-ENCODED PROTEIN"/>
    <property type="match status" value="1"/>
</dbReference>
<evidence type="ECO:0000256" key="8">
    <source>
        <dbReference type="SAM" id="Coils"/>
    </source>
</evidence>
<evidence type="ECO:0000256" key="1">
    <source>
        <dbReference type="ARBA" id="ARBA00004123"/>
    </source>
</evidence>
<evidence type="ECO:0000256" key="5">
    <source>
        <dbReference type="ARBA" id="ARBA00023186"/>
    </source>
</evidence>
<evidence type="ECO:0000256" key="9">
    <source>
        <dbReference type="SAM" id="MobiDB-lite"/>
    </source>
</evidence>
<dbReference type="FunFam" id="1.20.5.1500:FF:000001">
    <property type="entry name" value="Nucleosome assembly protein 1-like 1"/>
    <property type="match status" value="1"/>
</dbReference>
<reference evidence="10 11" key="2">
    <citation type="journal article" date="2017" name="Front. Plant Sci.">
        <title>Gene Classification and Mining of Molecular Markers Useful in Red Clover (Trifolium pratense) Breeding.</title>
        <authorList>
            <person name="Istvanek J."/>
            <person name="Dluhosova J."/>
            <person name="Dluhos P."/>
            <person name="Patkova L."/>
            <person name="Nedelnik J."/>
            <person name="Repkova J."/>
        </authorList>
    </citation>
    <scope>NUCLEOTIDE SEQUENCE [LARGE SCALE GENOMIC DNA]</scope>
    <source>
        <strain evidence="11">cv. Tatra</strain>
        <tissue evidence="10">Young leaves</tissue>
    </source>
</reference>
<evidence type="ECO:0000256" key="2">
    <source>
        <dbReference type="ARBA" id="ARBA00004496"/>
    </source>
</evidence>
<comment type="similarity">
    <text evidence="3 7">Belongs to the nucleosome assembly protein (NAP) family.</text>
</comment>
<dbReference type="GO" id="GO:0000724">
    <property type="term" value="P:double-strand break repair via homologous recombination"/>
    <property type="evidence" value="ECO:0007669"/>
    <property type="project" value="UniProtKB-ARBA"/>
</dbReference>
<dbReference type="AlphaFoldDB" id="A0A2K3P9E2"/>
<evidence type="ECO:0000256" key="3">
    <source>
        <dbReference type="ARBA" id="ARBA00009947"/>
    </source>
</evidence>
<keyword evidence="6" id="KW-0539">Nucleus</keyword>
<dbReference type="Proteomes" id="UP000236291">
    <property type="component" value="Unassembled WGS sequence"/>
</dbReference>
<dbReference type="Gene3D" id="3.30.1120.90">
    <property type="entry name" value="Nucleosome assembly protein"/>
    <property type="match status" value="1"/>
</dbReference>
<feature type="region of interest" description="Disordered" evidence="9">
    <location>
        <begin position="324"/>
        <end position="368"/>
    </location>
</feature>
<dbReference type="GO" id="GO:0005737">
    <property type="term" value="C:cytoplasm"/>
    <property type="evidence" value="ECO:0007669"/>
    <property type="project" value="UniProtKB-SubCell"/>
</dbReference>
<dbReference type="FunFam" id="3.30.1120.90:FF:000005">
    <property type="entry name" value="Nucleosome assembly protein11"/>
    <property type="match status" value="1"/>
</dbReference>
<evidence type="ECO:0000256" key="7">
    <source>
        <dbReference type="RuleBase" id="RU003876"/>
    </source>
</evidence>
<dbReference type="Pfam" id="PF00956">
    <property type="entry name" value="NAP"/>
    <property type="match status" value="1"/>
</dbReference>
<dbReference type="GO" id="GO:0042393">
    <property type="term" value="F:histone binding"/>
    <property type="evidence" value="ECO:0007669"/>
    <property type="project" value="UniProtKB-ARBA"/>
</dbReference>
<evidence type="ECO:0000313" key="10">
    <source>
        <dbReference type="EMBL" id="PNY11902.1"/>
    </source>
</evidence>
<gene>
    <name evidence="10" type="ORF">L195_g008522</name>
</gene>
<sequence>MANNNNNNNTNNDAFNFAAFSSALNGGAKSAELIGAMKRKLEAFAGEDLTELPIDFLDSLSPAVKRRVEVLQKIQDEHDELKEKFFEEKAALEAKYQVLYQPLYTKRYEIVNGITEVEAEGAANETPADPEVVAMATAADTAKSEEKGIPSFWLVAMKNNDILAKEITKHDEKALKFLEDIKYTKIAAPKGFKLEFFFHKNPFFSNSVLRKTYQVVNEDDPILENAIGTEIDWLDGKCLTAKKVMKKKARMGSNNAKPINKTVTCESFFNFFDPPEIPENHLNIDEEVAEELQKVMEEDYEIGSEIRDKIIPHAVSWFTGEAAVGEFYEDDDEDDDLYDEDSEEDDDDEEDKVGEVQQGEKPAECKYQ</sequence>
<name>A0A2K3P9E2_TRIPR</name>
<feature type="coiled-coil region" evidence="8">
    <location>
        <begin position="64"/>
        <end position="91"/>
    </location>
</feature>
<feature type="compositionally biased region" description="Acidic residues" evidence="9">
    <location>
        <begin position="327"/>
        <end position="352"/>
    </location>
</feature>
<evidence type="ECO:0000313" key="11">
    <source>
        <dbReference type="Proteomes" id="UP000236291"/>
    </source>
</evidence>
<dbReference type="STRING" id="57577.A0A2K3P9E2"/>
<proteinExistence type="inferred from homology"/>
<dbReference type="InterPro" id="IPR037231">
    <property type="entry name" value="NAP-like_sf"/>
</dbReference>
<dbReference type="SUPFAM" id="SSF143113">
    <property type="entry name" value="NAP-like"/>
    <property type="match status" value="1"/>
</dbReference>
<comment type="subcellular location">
    <subcellularLocation>
        <location evidence="2">Cytoplasm</location>
    </subcellularLocation>
    <subcellularLocation>
        <location evidence="1">Nucleus</location>
    </subcellularLocation>
</comment>
<dbReference type="GO" id="GO:0005634">
    <property type="term" value="C:nucleus"/>
    <property type="evidence" value="ECO:0007669"/>
    <property type="project" value="UniProtKB-SubCell"/>
</dbReference>
<dbReference type="Gene3D" id="1.20.5.1500">
    <property type="match status" value="1"/>
</dbReference>
<accession>A0A2K3P9E2</accession>
<dbReference type="GO" id="GO:0006334">
    <property type="term" value="P:nucleosome assembly"/>
    <property type="evidence" value="ECO:0007669"/>
    <property type="project" value="InterPro"/>
</dbReference>
<dbReference type="InterPro" id="IPR002164">
    <property type="entry name" value="NAP_family"/>
</dbReference>
<dbReference type="EMBL" id="ASHM01004884">
    <property type="protein sequence ID" value="PNY11902.1"/>
    <property type="molecule type" value="Genomic_DNA"/>
</dbReference>